<name>A0A127QN82_9BURK</name>
<gene>
    <name evidence="1" type="ORF">CAter282_3748</name>
</gene>
<evidence type="ECO:0000313" key="1">
    <source>
        <dbReference type="EMBL" id="AMP11426.1"/>
    </source>
</evidence>
<evidence type="ECO:0000313" key="2">
    <source>
        <dbReference type="Proteomes" id="UP000071778"/>
    </source>
</evidence>
<dbReference type="Proteomes" id="UP000071778">
    <property type="component" value="Chromosome"/>
</dbReference>
<accession>A0A127QN82</accession>
<protein>
    <submittedName>
        <fullName evidence="1">Uncharacterized protein</fullName>
    </submittedName>
</protein>
<proteinExistence type="predicted"/>
<keyword evidence="2" id="KW-1185">Reference proteome</keyword>
<sequence length="42" mass="4505">MLRDDVEGDSGAAPRVTKLDNEKWIPAFAGMTRTETGAQIVG</sequence>
<dbReference type="EMBL" id="CP013235">
    <property type="protein sequence ID" value="AMP11426.1"/>
    <property type="molecule type" value="Genomic_DNA"/>
</dbReference>
<dbReference type="PATRIC" id="fig|279058.17.peg.4056"/>
<organism evidence="1 2">
    <name type="scientific">Collimonas arenae</name>
    <dbReference type="NCBI Taxonomy" id="279058"/>
    <lineage>
        <taxon>Bacteria</taxon>
        <taxon>Pseudomonadati</taxon>
        <taxon>Pseudomonadota</taxon>
        <taxon>Betaproteobacteria</taxon>
        <taxon>Burkholderiales</taxon>
        <taxon>Oxalobacteraceae</taxon>
        <taxon>Collimonas</taxon>
    </lineage>
</organism>
<reference evidence="1 2" key="1">
    <citation type="submission" date="2015-11" db="EMBL/GenBank/DDBJ databases">
        <title>Exploring the genomic traits of fungus-feeding bacterial genus Collimonas.</title>
        <authorList>
            <person name="Song C."/>
            <person name="Schmidt R."/>
            <person name="de Jager V."/>
            <person name="Krzyzanowska D."/>
            <person name="Jongedijk E."/>
            <person name="Cankar K."/>
            <person name="Beekwilder J."/>
            <person name="van Veen A."/>
            <person name="de Boer W."/>
            <person name="van Veen J.A."/>
            <person name="Garbeva P."/>
        </authorList>
    </citation>
    <scope>NUCLEOTIDE SEQUENCE [LARGE SCALE GENOMIC DNA]</scope>
    <source>
        <strain evidence="1 2">Ter282</strain>
    </source>
</reference>
<dbReference type="AlphaFoldDB" id="A0A127QN82"/>